<evidence type="ECO:0000256" key="2">
    <source>
        <dbReference type="ARBA" id="ARBA00022448"/>
    </source>
</evidence>
<evidence type="ECO:0000256" key="11">
    <source>
        <dbReference type="PROSITE-ProRule" id="PRU01360"/>
    </source>
</evidence>
<keyword evidence="13" id="KW-0732">Signal</keyword>
<keyword evidence="10 11" id="KW-0998">Cell outer membrane</keyword>
<gene>
    <name evidence="16" type="ORF">B7G68_02420</name>
</gene>
<evidence type="ECO:0000256" key="9">
    <source>
        <dbReference type="ARBA" id="ARBA00023136"/>
    </source>
</evidence>
<protein>
    <submittedName>
        <fullName evidence="16">TonB-dependent receptor</fullName>
    </submittedName>
</protein>
<keyword evidence="9 11" id="KW-0472">Membrane</keyword>
<evidence type="ECO:0000259" key="15">
    <source>
        <dbReference type="Pfam" id="PF07715"/>
    </source>
</evidence>
<comment type="similarity">
    <text evidence="11 12">Belongs to the TonB-dependent receptor family.</text>
</comment>
<dbReference type="Pfam" id="PF07715">
    <property type="entry name" value="Plug"/>
    <property type="match status" value="1"/>
</dbReference>
<keyword evidence="6" id="KW-0408">Iron</keyword>
<feature type="signal peptide" evidence="13">
    <location>
        <begin position="1"/>
        <end position="25"/>
    </location>
</feature>
<keyword evidence="17" id="KW-1185">Reference proteome</keyword>
<dbReference type="RefSeq" id="WP_013077655.1">
    <property type="nucleotide sequence ID" value="NZ_CP027850.1"/>
</dbReference>
<dbReference type="PANTHER" id="PTHR32552">
    <property type="entry name" value="FERRICHROME IRON RECEPTOR-RELATED"/>
    <property type="match status" value="1"/>
</dbReference>
<feature type="chain" id="PRO_5045627143" evidence="13">
    <location>
        <begin position="26"/>
        <end position="709"/>
    </location>
</feature>
<proteinExistence type="inferred from homology"/>
<evidence type="ECO:0000256" key="12">
    <source>
        <dbReference type="RuleBase" id="RU003357"/>
    </source>
</evidence>
<keyword evidence="4" id="KW-0410">Iron transport</keyword>
<dbReference type="InterPro" id="IPR036942">
    <property type="entry name" value="Beta-barrel_TonB_sf"/>
</dbReference>
<name>A0ABM6TDX1_9CAUL</name>
<sequence length="709" mass="76336">MQNLKWLAVSAAALMTCAPLGVAQAQQSSSAEEGGQKTSPEATDAVQEVVVTASKTGGQALQTVPMAIQAFSGEELKARNIATVGDLVSTIPGAFEGFRQSVGSRFYNLRGSVTQNGDSPLGYYLDDVPFIVTNFGIAPPVRFIDMDRVEVLRGPQGTLYGQGSSGGVFIFHTRDPNLSDIEYAAESEGSRTVGAEGFNYGVSGAVSVPIVKDRLAIRISGGTSRDAGWADAYYGPYDGTPDQKGVNKAKNDDLRLVALLRPSDNVEIRAQYWHFQPRQDFTGFTASVKPPYFENTAGQQGFSNGDFKLWSLAAKVDFDGFSLTSATSNLEGDFGIKIPLSPSGSFSSRFLPKMFAQELRVNSTTSGPLHWVAGASYQDGEGPQINALVLPTANINASNNTLTKNYAFFGEVSYDLMGGKLVPLVGLRTYHDDRSFADGTAKVPTKASVNTWRLNLAYLPNDNLTMFVSAATGFRPGIVQSRVQVESLTLAGVPVSVALDPEESKNYEFGLKWRSDDRAWTVGVNLYQLQYTNLQTSVTGGINGVNGFANFGDATTKGVDLELHWRTPIRGLALGFVGNFNDSKYDSVNPVVAAAQPLLRPGARLINTLDQNYRIDINYSRDLANDLEGFGNLALSHSGDRLQTNGFPTRPYDQLSATIGVRRGAWEFAFVGNNLADERGPTFVGTNGPLSGSGPTPRTLGFRLRVASR</sequence>
<evidence type="ECO:0000256" key="3">
    <source>
        <dbReference type="ARBA" id="ARBA00022452"/>
    </source>
</evidence>
<keyword evidence="5 11" id="KW-0812">Transmembrane</keyword>
<dbReference type="InterPro" id="IPR000531">
    <property type="entry name" value="Beta-barrel_TonB"/>
</dbReference>
<reference evidence="16 17" key="1">
    <citation type="journal article" date="2015" name="Biotechnol. Bioeng.">
        <title>Genome sequence and phenotypic characterization of Caulobacter segnis.</title>
        <authorList>
            <person name="Patel S."/>
            <person name="Fletcher B."/>
            <person name="Scott D.C."/>
            <person name="Ely B."/>
        </authorList>
    </citation>
    <scope>NUCLEOTIDE SEQUENCE [LARGE SCALE GENOMIC DNA]</scope>
    <source>
        <strain evidence="16 17">TK0059</strain>
    </source>
</reference>
<evidence type="ECO:0000256" key="10">
    <source>
        <dbReference type="ARBA" id="ARBA00023237"/>
    </source>
</evidence>
<accession>A0ABM6TDX1</accession>
<feature type="domain" description="TonB-dependent receptor-like beta-barrel" evidence="14">
    <location>
        <begin position="263"/>
        <end position="675"/>
    </location>
</feature>
<dbReference type="Gene3D" id="2.40.170.20">
    <property type="entry name" value="TonB-dependent receptor, beta-barrel domain"/>
    <property type="match status" value="1"/>
</dbReference>
<keyword evidence="16" id="KW-0675">Receptor</keyword>
<dbReference type="PANTHER" id="PTHR32552:SF81">
    <property type="entry name" value="TONB-DEPENDENT OUTER MEMBRANE RECEPTOR"/>
    <property type="match status" value="1"/>
</dbReference>
<dbReference type="SUPFAM" id="SSF56935">
    <property type="entry name" value="Porins"/>
    <property type="match status" value="1"/>
</dbReference>
<dbReference type="Pfam" id="PF00593">
    <property type="entry name" value="TonB_dep_Rec_b-barrel"/>
    <property type="match status" value="1"/>
</dbReference>
<evidence type="ECO:0000256" key="8">
    <source>
        <dbReference type="ARBA" id="ARBA00023077"/>
    </source>
</evidence>
<keyword evidence="8 12" id="KW-0798">TonB box</keyword>
<dbReference type="PROSITE" id="PS52016">
    <property type="entry name" value="TONB_DEPENDENT_REC_3"/>
    <property type="match status" value="1"/>
</dbReference>
<keyword evidence="2 11" id="KW-0813">Transport</keyword>
<dbReference type="EMBL" id="CP027850">
    <property type="protein sequence ID" value="AVQ00815.1"/>
    <property type="molecule type" value="Genomic_DNA"/>
</dbReference>
<keyword evidence="7" id="KW-0406">Ion transport</keyword>
<dbReference type="InterPro" id="IPR039426">
    <property type="entry name" value="TonB-dep_rcpt-like"/>
</dbReference>
<keyword evidence="3 11" id="KW-1134">Transmembrane beta strand</keyword>
<evidence type="ECO:0000313" key="16">
    <source>
        <dbReference type="EMBL" id="AVQ00815.1"/>
    </source>
</evidence>
<feature type="domain" description="TonB-dependent receptor plug" evidence="15">
    <location>
        <begin position="61"/>
        <end position="168"/>
    </location>
</feature>
<evidence type="ECO:0000256" key="6">
    <source>
        <dbReference type="ARBA" id="ARBA00023004"/>
    </source>
</evidence>
<evidence type="ECO:0000259" key="14">
    <source>
        <dbReference type="Pfam" id="PF00593"/>
    </source>
</evidence>
<dbReference type="InterPro" id="IPR012910">
    <property type="entry name" value="Plug_dom"/>
</dbReference>
<evidence type="ECO:0000256" key="13">
    <source>
        <dbReference type="SAM" id="SignalP"/>
    </source>
</evidence>
<organism evidence="16 17">
    <name type="scientific">Caulobacter segnis</name>
    <dbReference type="NCBI Taxonomy" id="88688"/>
    <lineage>
        <taxon>Bacteria</taxon>
        <taxon>Pseudomonadati</taxon>
        <taxon>Pseudomonadota</taxon>
        <taxon>Alphaproteobacteria</taxon>
        <taxon>Caulobacterales</taxon>
        <taxon>Caulobacteraceae</taxon>
        <taxon>Caulobacter</taxon>
    </lineage>
</organism>
<evidence type="ECO:0000313" key="17">
    <source>
        <dbReference type="Proteomes" id="UP000240527"/>
    </source>
</evidence>
<evidence type="ECO:0000256" key="5">
    <source>
        <dbReference type="ARBA" id="ARBA00022692"/>
    </source>
</evidence>
<evidence type="ECO:0000256" key="1">
    <source>
        <dbReference type="ARBA" id="ARBA00004571"/>
    </source>
</evidence>
<dbReference type="Proteomes" id="UP000240527">
    <property type="component" value="Chromosome"/>
</dbReference>
<comment type="subcellular location">
    <subcellularLocation>
        <location evidence="1 11">Cell outer membrane</location>
        <topology evidence="1 11">Multi-pass membrane protein</topology>
    </subcellularLocation>
</comment>
<evidence type="ECO:0000256" key="7">
    <source>
        <dbReference type="ARBA" id="ARBA00023065"/>
    </source>
</evidence>
<evidence type="ECO:0000256" key="4">
    <source>
        <dbReference type="ARBA" id="ARBA00022496"/>
    </source>
</evidence>